<proteinExistence type="predicted"/>
<evidence type="ECO:0000313" key="2">
    <source>
        <dbReference type="Proteomes" id="UP000002872"/>
    </source>
</evidence>
<protein>
    <submittedName>
        <fullName evidence="1">Uncharacterized protein</fullName>
    </submittedName>
</protein>
<dbReference type="Proteomes" id="UP000002872">
    <property type="component" value="Unassembled WGS sequence"/>
</dbReference>
<accession>I3EG54</accession>
<dbReference type="HOGENOM" id="CLU_2705378_0_0_1"/>
<gene>
    <name evidence="1" type="ORF">NEQG_01645</name>
</gene>
<dbReference type="AlphaFoldDB" id="I3EG54"/>
<keyword evidence="2" id="KW-1185">Reference proteome</keyword>
<dbReference type="InParanoid" id="I3EG54"/>
<organism evidence="1 2">
    <name type="scientific">Nematocida parisii (strain ERTm3)</name>
    <name type="common">Nematode killer fungus</name>
    <dbReference type="NCBI Taxonomy" id="935791"/>
    <lineage>
        <taxon>Eukaryota</taxon>
        <taxon>Fungi</taxon>
        <taxon>Fungi incertae sedis</taxon>
        <taxon>Microsporidia</taxon>
        <taxon>Nematocida</taxon>
    </lineage>
</organism>
<dbReference type="VEuPathDB" id="MicrosporidiaDB:NEQG_01645"/>
<dbReference type="EMBL" id="GL870879">
    <property type="protein sequence ID" value="EIJ88201.1"/>
    <property type="molecule type" value="Genomic_DNA"/>
</dbReference>
<reference evidence="1" key="1">
    <citation type="submission" date="2011-01" db="EMBL/GenBank/DDBJ databases">
        <title>The Genome Sequence of Nematocida parisii strain ERTm3.</title>
        <authorList>
            <consortium name="The Broad Institute Genome Sequencing Platform"/>
            <consortium name="The Broad Institute Genome Sequencing Center for Infectious Disease"/>
            <person name="Cuomo C."/>
            <person name="Troemel E."/>
            <person name="Young S.K."/>
            <person name="Zeng Q."/>
            <person name="Gargeya S."/>
            <person name="Fitzgerald M."/>
            <person name="Haas B."/>
            <person name="Abouelleil A."/>
            <person name="Alvarado L."/>
            <person name="Arachchi H.M."/>
            <person name="Berlin A."/>
            <person name="Chapman S.B."/>
            <person name="Gearin G."/>
            <person name="Goldberg J."/>
            <person name="Griggs A."/>
            <person name="Gujja S."/>
            <person name="Hansen M."/>
            <person name="Heiman D."/>
            <person name="Howarth C."/>
            <person name="Larimer J."/>
            <person name="Lui A."/>
            <person name="MacDonald P.J.P."/>
            <person name="McCowen C."/>
            <person name="Montmayeur A."/>
            <person name="Murphy C."/>
            <person name="Neiman D."/>
            <person name="Pearson M."/>
            <person name="Priest M."/>
            <person name="Roberts A."/>
            <person name="Saif S."/>
            <person name="Shea T."/>
            <person name="Sisk P."/>
            <person name="Stolte C."/>
            <person name="Sykes S."/>
            <person name="Wortman J."/>
            <person name="Nusbaum C."/>
            <person name="Birren B."/>
        </authorList>
    </citation>
    <scope>NUCLEOTIDE SEQUENCE</scope>
    <source>
        <strain evidence="1">ERTm3</strain>
    </source>
</reference>
<evidence type="ECO:0000313" key="1">
    <source>
        <dbReference type="EMBL" id="EIJ88201.1"/>
    </source>
</evidence>
<sequence>MGYNHVFYSKIHQYLVRYSNDYNKKHFSFYFIYGILHYFRDLIAAVNTHQILSKFQLIAGNPIISNNMLKLRV</sequence>
<name>I3EG54_NEMP3</name>